<protein>
    <submittedName>
        <fullName evidence="3">Uncharacterized protein</fullName>
    </submittedName>
</protein>
<gene>
    <name evidence="3" type="ORF">SAMN02745244_03144</name>
</gene>
<dbReference type="RefSeq" id="WP_073190052.1">
    <property type="nucleotide sequence ID" value="NZ_FQZG01000074.1"/>
</dbReference>
<keyword evidence="2" id="KW-0812">Transmembrane</keyword>
<accession>A0A1M6LQQ4</accession>
<feature type="region of interest" description="Disordered" evidence="1">
    <location>
        <begin position="1"/>
        <end position="31"/>
    </location>
</feature>
<evidence type="ECO:0000256" key="2">
    <source>
        <dbReference type="SAM" id="Phobius"/>
    </source>
</evidence>
<sequence length="59" mass="6466">MPYLPKSQPVPEPDPEPVAAPDETAPTKRGISTPRKSIWMIGIGVGLYLIISGIWQAFF</sequence>
<keyword evidence="2" id="KW-1133">Transmembrane helix</keyword>
<feature type="transmembrane region" description="Helical" evidence="2">
    <location>
        <begin position="38"/>
        <end position="58"/>
    </location>
</feature>
<dbReference type="Proteomes" id="UP000184512">
    <property type="component" value="Unassembled WGS sequence"/>
</dbReference>
<keyword evidence="4" id="KW-1185">Reference proteome</keyword>
<organism evidence="3 4">
    <name type="scientific">Tessaracoccus bendigoensis DSM 12906</name>
    <dbReference type="NCBI Taxonomy" id="1123357"/>
    <lineage>
        <taxon>Bacteria</taxon>
        <taxon>Bacillati</taxon>
        <taxon>Actinomycetota</taxon>
        <taxon>Actinomycetes</taxon>
        <taxon>Propionibacteriales</taxon>
        <taxon>Propionibacteriaceae</taxon>
        <taxon>Tessaracoccus</taxon>
    </lineage>
</organism>
<keyword evidence="2" id="KW-0472">Membrane</keyword>
<dbReference type="EMBL" id="FQZG01000074">
    <property type="protein sequence ID" value="SHJ73515.1"/>
    <property type="molecule type" value="Genomic_DNA"/>
</dbReference>
<feature type="compositionally biased region" description="Pro residues" evidence="1">
    <location>
        <begin position="8"/>
        <end position="18"/>
    </location>
</feature>
<evidence type="ECO:0000313" key="3">
    <source>
        <dbReference type="EMBL" id="SHJ73515.1"/>
    </source>
</evidence>
<evidence type="ECO:0000313" key="4">
    <source>
        <dbReference type="Proteomes" id="UP000184512"/>
    </source>
</evidence>
<evidence type="ECO:0000256" key="1">
    <source>
        <dbReference type="SAM" id="MobiDB-lite"/>
    </source>
</evidence>
<dbReference type="STRING" id="1123357.SAMN02745244_03144"/>
<reference evidence="3 4" key="1">
    <citation type="submission" date="2016-11" db="EMBL/GenBank/DDBJ databases">
        <authorList>
            <person name="Jaros S."/>
            <person name="Januszkiewicz K."/>
            <person name="Wedrychowicz H."/>
        </authorList>
    </citation>
    <scope>NUCLEOTIDE SEQUENCE [LARGE SCALE GENOMIC DNA]</scope>
    <source>
        <strain evidence="3 4">DSM 12906</strain>
    </source>
</reference>
<proteinExistence type="predicted"/>
<name>A0A1M6LQQ4_9ACTN</name>
<dbReference type="AlphaFoldDB" id="A0A1M6LQQ4"/>